<keyword evidence="3" id="KW-1185">Reference proteome</keyword>
<protein>
    <submittedName>
        <fullName evidence="2">Uncharacterized protein</fullName>
    </submittedName>
</protein>
<dbReference type="EMBL" id="VSRR010111453">
    <property type="protein sequence ID" value="MPC97782.1"/>
    <property type="molecule type" value="Genomic_DNA"/>
</dbReference>
<organism evidence="2 3">
    <name type="scientific">Portunus trituberculatus</name>
    <name type="common">Swimming crab</name>
    <name type="synonym">Neptunus trituberculatus</name>
    <dbReference type="NCBI Taxonomy" id="210409"/>
    <lineage>
        <taxon>Eukaryota</taxon>
        <taxon>Metazoa</taxon>
        <taxon>Ecdysozoa</taxon>
        <taxon>Arthropoda</taxon>
        <taxon>Crustacea</taxon>
        <taxon>Multicrustacea</taxon>
        <taxon>Malacostraca</taxon>
        <taxon>Eumalacostraca</taxon>
        <taxon>Eucarida</taxon>
        <taxon>Decapoda</taxon>
        <taxon>Pleocyemata</taxon>
        <taxon>Brachyura</taxon>
        <taxon>Eubrachyura</taxon>
        <taxon>Portunoidea</taxon>
        <taxon>Portunidae</taxon>
        <taxon>Portuninae</taxon>
        <taxon>Portunus</taxon>
    </lineage>
</organism>
<accession>A0A5B7JNY6</accession>
<proteinExistence type="predicted"/>
<keyword evidence="1" id="KW-0472">Membrane</keyword>
<comment type="caution">
    <text evidence="2">The sequence shown here is derived from an EMBL/GenBank/DDBJ whole genome shotgun (WGS) entry which is preliminary data.</text>
</comment>
<keyword evidence="1" id="KW-1133">Transmembrane helix</keyword>
<name>A0A5B7JNY6_PORTR</name>
<dbReference type="Proteomes" id="UP000324222">
    <property type="component" value="Unassembled WGS sequence"/>
</dbReference>
<evidence type="ECO:0000256" key="1">
    <source>
        <dbReference type="SAM" id="Phobius"/>
    </source>
</evidence>
<reference evidence="2 3" key="1">
    <citation type="submission" date="2019-05" db="EMBL/GenBank/DDBJ databases">
        <title>Another draft genome of Portunus trituberculatus and its Hox gene families provides insights of decapod evolution.</title>
        <authorList>
            <person name="Jeong J.-H."/>
            <person name="Song I."/>
            <person name="Kim S."/>
            <person name="Choi T."/>
            <person name="Kim D."/>
            <person name="Ryu S."/>
            <person name="Kim W."/>
        </authorList>
    </citation>
    <scope>NUCLEOTIDE SEQUENCE [LARGE SCALE GENOMIC DNA]</scope>
    <source>
        <tissue evidence="2">Muscle</tissue>
    </source>
</reference>
<dbReference type="AlphaFoldDB" id="A0A5B7JNY6"/>
<feature type="transmembrane region" description="Helical" evidence="1">
    <location>
        <begin position="12"/>
        <end position="31"/>
    </location>
</feature>
<gene>
    <name evidence="2" type="ORF">E2C01_093114</name>
</gene>
<evidence type="ECO:0000313" key="3">
    <source>
        <dbReference type="Proteomes" id="UP000324222"/>
    </source>
</evidence>
<keyword evidence="1" id="KW-0812">Transmembrane</keyword>
<sequence>MALVGMWWDSFYGMALVGLWRLLWNSVGGFVTEQLPRMKDKQYSLQQATLTHTPLTANIKTPDGDEVLWGDKPKDYATFWCFPHRGQLVSCGEDQPHRLSTVGFR</sequence>
<evidence type="ECO:0000313" key="2">
    <source>
        <dbReference type="EMBL" id="MPC97782.1"/>
    </source>
</evidence>